<name>D7TS93_VITVI</name>
<organism evidence="2 3">
    <name type="scientific">Vitis vinifera</name>
    <name type="common">Grape</name>
    <dbReference type="NCBI Taxonomy" id="29760"/>
    <lineage>
        <taxon>Eukaryota</taxon>
        <taxon>Viridiplantae</taxon>
        <taxon>Streptophyta</taxon>
        <taxon>Embryophyta</taxon>
        <taxon>Tracheophyta</taxon>
        <taxon>Spermatophyta</taxon>
        <taxon>Magnoliopsida</taxon>
        <taxon>eudicotyledons</taxon>
        <taxon>Gunneridae</taxon>
        <taxon>Pentapetalae</taxon>
        <taxon>rosids</taxon>
        <taxon>Vitales</taxon>
        <taxon>Vitaceae</taxon>
        <taxon>Viteae</taxon>
        <taxon>Vitis</taxon>
    </lineage>
</organism>
<dbReference type="Proteomes" id="UP000009183">
    <property type="component" value="Chromosome 5"/>
</dbReference>
<keyword evidence="1" id="KW-0472">Membrane</keyword>
<evidence type="ECO:0000313" key="3">
    <source>
        <dbReference type="Proteomes" id="UP000009183"/>
    </source>
</evidence>
<keyword evidence="3" id="KW-1185">Reference proteome</keyword>
<dbReference type="HOGENOM" id="CLU_2890389_0_0_1"/>
<dbReference type="AlphaFoldDB" id="D7TS93"/>
<dbReference type="PaxDb" id="29760-VIT_05s0051g00880.t01"/>
<keyword evidence="1" id="KW-0812">Transmembrane</keyword>
<sequence>MTTLSTIHSFLLFYYLFFSLWFSVYCSSWWFWIVDDHKLSDLRGNRQLYVLDCFLCNLLFFCA</sequence>
<protein>
    <submittedName>
        <fullName evidence="2">Uncharacterized protein</fullName>
    </submittedName>
</protein>
<evidence type="ECO:0000256" key="1">
    <source>
        <dbReference type="SAM" id="Phobius"/>
    </source>
</evidence>
<accession>D7TS93</accession>
<reference evidence="3" key="1">
    <citation type="journal article" date="2007" name="Nature">
        <title>The grapevine genome sequence suggests ancestral hexaploidization in major angiosperm phyla.</title>
        <authorList>
            <consortium name="The French-Italian Public Consortium for Grapevine Genome Characterization."/>
            <person name="Jaillon O."/>
            <person name="Aury J.-M."/>
            <person name="Noel B."/>
            <person name="Policriti A."/>
            <person name="Clepet C."/>
            <person name="Casagrande A."/>
            <person name="Choisne N."/>
            <person name="Aubourg S."/>
            <person name="Vitulo N."/>
            <person name="Jubin C."/>
            <person name="Vezzi A."/>
            <person name="Legeai F."/>
            <person name="Hugueney P."/>
            <person name="Dasilva C."/>
            <person name="Horner D."/>
            <person name="Mica E."/>
            <person name="Jublot D."/>
            <person name="Poulain J."/>
            <person name="Bruyere C."/>
            <person name="Billault A."/>
            <person name="Segurens B."/>
            <person name="Gouyvenoux M."/>
            <person name="Ugarte E."/>
            <person name="Cattonaro F."/>
            <person name="Anthouard V."/>
            <person name="Vico V."/>
            <person name="Del Fabbro C."/>
            <person name="Alaux M."/>
            <person name="Di Gaspero G."/>
            <person name="Dumas V."/>
            <person name="Felice N."/>
            <person name="Paillard S."/>
            <person name="Juman I."/>
            <person name="Moroldo M."/>
            <person name="Scalabrin S."/>
            <person name="Canaguier A."/>
            <person name="Le Clainche I."/>
            <person name="Malacrida G."/>
            <person name="Durand E."/>
            <person name="Pesole G."/>
            <person name="Laucou V."/>
            <person name="Chatelet P."/>
            <person name="Merdinoglu D."/>
            <person name="Delledonne M."/>
            <person name="Pezzotti M."/>
            <person name="Lecharny A."/>
            <person name="Scarpelli C."/>
            <person name="Artiguenave F."/>
            <person name="Pe M.E."/>
            <person name="Valle G."/>
            <person name="Morgante M."/>
            <person name="Caboche M."/>
            <person name="Adam-Blondon A.-F."/>
            <person name="Weissenbach J."/>
            <person name="Quetier F."/>
            <person name="Wincker P."/>
        </authorList>
    </citation>
    <scope>NUCLEOTIDE SEQUENCE [LARGE SCALE GENOMIC DNA]</scope>
    <source>
        <strain evidence="3">cv. Pinot noir / PN40024</strain>
    </source>
</reference>
<feature type="transmembrane region" description="Helical" evidence="1">
    <location>
        <begin position="12"/>
        <end position="33"/>
    </location>
</feature>
<proteinExistence type="predicted"/>
<evidence type="ECO:0000313" key="2">
    <source>
        <dbReference type="EMBL" id="CBI33365.3"/>
    </source>
</evidence>
<dbReference type="InParanoid" id="D7TS93"/>
<dbReference type="EMBL" id="FN596241">
    <property type="protein sequence ID" value="CBI33365.3"/>
    <property type="molecule type" value="Genomic_DNA"/>
</dbReference>
<gene>
    <name evidence="2" type="ordered locus">VIT_05s0051g00880</name>
</gene>
<keyword evidence="1" id="KW-1133">Transmembrane helix</keyword>